<protein>
    <submittedName>
        <fullName evidence="1">Uncharacterized protein</fullName>
    </submittedName>
</protein>
<proteinExistence type="predicted"/>
<reference evidence="1" key="1">
    <citation type="submission" date="2022-08" db="EMBL/GenBank/DDBJ databases">
        <title>Genome Sequence of Pycnoporus sanguineus.</title>
        <authorList>
            <person name="Buettner E."/>
        </authorList>
    </citation>
    <scope>NUCLEOTIDE SEQUENCE</scope>
    <source>
        <strain evidence="1">CG-C14</strain>
    </source>
</reference>
<organism evidence="1 2">
    <name type="scientific">Trametes sanguinea</name>
    <dbReference type="NCBI Taxonomy" id="158606"/>
    <lineage>
        <taxon>Eukaryota</taxon>
        <taxon>Fungi</taxon>
        <taxon>Dikarya</taxon>
        <taxon>Basidiomycota</taxon>
        <taxon>Agaricomycotina</taxon>
        <taxon>Agaricomycetes</taxon>
        <taxon>Polyporales</taxon>
        <taxon>Polyporaceae</taxon>
        <taxon>Trametes</taxon>
    </lineage>
</organism>
<sequence length="125" mass="13419">MLWLAVTAELDARAPGCPSSGSPLRPRTNAREDELSVCPGAGLVTVTDGHQAGRTPHPPSIQELAVRGLAVLTPHARTHARTHRYGSASPSQQLTLKLVQPFSDELFRELSSSVNGRVLRPPDPE</sequence>
<evidence type="ECO:0000313" key="1">
    <source>
        <dbReference type="EMBL" id="KAJ2982871.1"/>
    </source>
</evidence>
<accession>A0ACC1NWL0</accession>
<dbReference type="EMBL" id="JANSHE010003932">
    <property type="protein sequence ID" value="KAJ2982871.1"/>
    <property type="molecule type" value="Genomic_DNA"/>
</dbReference>
<dbReference type="Proteomes" id="UP001144978">
    <property type="component" value="Unassembled WGS sequence"/>
</dbReference>
<gene>
    <name evidence="1" type="ORF">NUW54_g10696</name>
</gene>
<evidence type="ECO:0000313" key="2">
    <source>
        <dbReference type="Proteomes" id="UP001144978"/>
    </source>
</evidence>
<keyword evidence="2" id="KW-1185">Reference proteome</keyword>
<name>A0ACC1NWL0_9APHY</name>
<comment type="caution">
    <text evidence="1">The sequence shown here is derived from an EMBL/GenBank/DDBJ whole genome shotgun (WGS) entry which is preliminary data.</text>
</comment>